<gene>
    <name evidence="1" type="ORF">LPJ61_005058</name>
</gene>
<organism evidence="1 2">
    <name type="scientific">Coemansia biformis</name>
    <dbReference type="NCBI Taxonomy" id="1286918"/>
    <lineage>
        <taxon>Eukaryota</taxon>
        <taxon>Fungi</taxon>
        <taxon>Fungi incertae sedis</taxon>
        <taxon>Zoopagomycota</taxon>
        <taxon>Kickxellomycotina</taxon>
        <taxon>Kickxellomycetes</taxon>
        <taxon>Kickxellales</taxon>
        <taxon>Kickxellaceae</taxon>
        <taxon>Coemansia</taxon>
    </lineage>
</organism>
<keyword evidence="2" id="KW-1185">Reference proteome</keyword>
<evidence type="ECO:0000313" key="1">
    <source>
        <dbReference type="EMBL" id="KAJ1726630.1"/>
    </source>
</evidence>
<comment type="caution">
    <text evidence="1">The sequence shown here is derived from an EMBL/GenBank/DDBJ whole genome shotgun (WGS) entry which is preliminary data.</text>
</comment>
<accession>A0A9W8CWN1</accession>
<dbReference type="EMBL" id="JANBOI010001450">
    <property type="protein sequence ID" value="KAJ1726630.1"/>
    <property type="molecule type" value="Genomic_DNA"/>
</dbReference>
<dbReference type="Proteomes" id="UP001143981">
    <property type="component" value="Unassembled WGS sequence"/>
</dbReference>
<feature type="non-terminal residue" evidence="1">
    <location>
        <position position="234"/>
    </location>
</feature>
<reference evidence="1" key="1">
    <citation type="submission" date="2022-07" db="EMBL/GenBank/DDBJ databases">
        <title>Phylogenomic reconstructions and comparative analyses of Kickxellomycotina fungi.</title>
        <authorList>
            <person name="Reynolds N.K."/>
            <person name="Stajich J.E."/>
            <person name="Barry K."/>
            <person name="Grigoriev I.V."/>
            <person name="Crous P."/>
            <person name="Smith M.E."/>
        </authorList>
    </citation>
    <scope>NUCLEOTIDE SEQUENCE</scope>
    <source>
        <strain evidence="1">BCRC 34381</strain>
    </source>
</reference>
<evidence type="ECO:0000313" key="2">
    <source>
        <dbReference type="Proteomes" id="UP001143981"/>
    </source>
</evidence>
<name>A0A9W8CWN1_9FUNG</name>
<dbReference type="AlphaFoldDB" id="A0A9W8CWN1"/>
<protein>
    <submittedName>
        <fullName evidence="1">Uncharacterized protein</fullName>
    </submittedName>
</protein>
<proteinExistence type="predicted"/>
<dbReference type="OrthoDB" id="5523405at2759"/>
<sequence length="234" mass="25612">MVYKYAFIRCTAMMSYSGQDNDDEDTAGISTNLGLVDSAGCVDAVKTVELVACPLFTPFLGISAAIRRMRKAAETWNSVRALELNVRVAIHRFEAQSIKVADYESDIASVCDSLAAMVPNVHELKLVGKGTNNIAQAIYGRLAGHYTEQLEVLASDQPIDVPHGRPFAQLKHVALSGYRGSGFLFPFMNPESIEHLELDRVPASHSWGAFHVGSENIVAVLPKLRRLCVNYSEA</sequence>